<protein>
    <submittedName>
        <fullName evidence="3">Transmembrane protein</fullName>
    </submittedName>
</protein>
<reference evidence="2" key="1">
    <citation type="journal article" date="2013" name="Genetics">
        <title>The draft genome and transcriptome of Panagrellus redivivus are shaped by the harsh demands of a free-living lifestyle.</title>
        <authorList>
            <person name="Srinivasan J."/>
            <person name="Dillman A.R."/>
            <person name="Macchietto M.G."/>
            <person name="Heikkinen L."/>
            <person name="Lakso M."/>
            <person name="Fracchia K.M."/>
            <person name="Antoshechkin I."/>
            <person name="Mortazavi A."/>
            <person name="Wong G."/>
            <person name="Sternberg P.W."/>
        </authorList>
    </citation>
    <scope>NUCLEOTIDE SEQUENCE [LARGE SCALE GENOMIC DNA]</scope>
    <source>
        <strain evidence="2">MT8872</strain>
    </source>
</reference>
<evidence type="ECO:0000313" key="3">
    <source>
        <dbReference type="WBParaSite" id="Pan_g13051.t1"/>
    </source>
</evidence>
<reference evidence="3" key="2">
    <citation type="submission" date="2020-10" db="UniProtKB">
        <authorList>
            <consortium name="WormBaseParasite"/>
        </authorList>
    </citation>
    <scope>IDENTIFICATION</scope>
</reference>
<dbReference type="Proteomes" id="UP000492821">
    <property type="component" value="Unassembled WGS sequence"/>
</dbReference>
<keyword evidence="2" id="KW-1185">Reference proteome</keyword>
<organism evidence="2 3">
    <name type="scientific">Panagrellus redivivus</name>
    <name type="common">Microworm</name>
    <dbReference type="NCBI Taxonomy" id="6233"/>
    <lineage>
        <taxon>Eukaryota</taxon>
        <taxon>Metazoa</taxon>
        <taxon>Ecdysozoa</taxon>
        <taxon>Nematoda</taxon>
        <taxon>Chromadorea</taxon>
        <taxon>Rhabditida</taxon>
        <taxon>Tylenchina</taxon>
        <taxon>Panagrolaimomorpha</taxon>
        <taxon>Panagrolaimoidea</taxon>
        <taxon>Panagrolaimidae</taxon>
        <taxon>Panagrellus</taxon>
    </lineage>
</organism>
<keyword evidence="1" id="KW-1133">Transmembrane helix</keyword>
<dbReference type="AlphaFoldDB" id="A0A7E4UVQ2"/>
<feature type="transmembrane region" description="Helical" evidence="1">
    <location>
        <begin position="22"/>
        <end position="43"/>
    </location>
</feature>
<keyword evidence="1" id="KW-0472">Membrane</keyword>
<dbReference type="WBParaSite" id="Pan_g13051.t1">
    <property type="protein sequence ID" value="Pan_g13051.t1"/>
    <property type="gene ID" value="Pan_g13051"/>
</dbReference>
<evidence type="ECO:0000313" key="2">
    <source>
        <dbReference type="Proteomes" id="UP000492821"/>
    </source>
</evidence>
<evidence type="ECO:0000256" key="1">
    <source>
        <dbReference type="SAM" id="Phobius"/>
    </source>
</evidence>
<keyword evidence="1" id="KW-0812">Transmembrane</keyword>
<name>A0A7E4UVQ2_PANRE</name>
<proteinExistence type="predicted"/>
<sequence length="123" mass="13166">MTAVAPQHADPGLPTIQSLRRFMWFTIIGVFIIFGVTTATMVVSATQQHAPSMADMCAVLPAYMCPTPGSNTTAGNGTGGEICDPFGHGCIPGFKKQQFARLQLIRHLIAIQLSEEQAYAGEL</sequence>
<accession>A0A7E4UVQ2</accession>